<name>A0A1W1DLD7_9ZZZZ</name>
<dbReference type="AlphaFoldDB" id="A0A1W1DLD7"/>
<evidence type="ECO:0000256" key="1">
    <source>
        <dbReference type="SAM" id="Phobius"/>
    </source>
</evidence>
<feature type="transmembrane region" description="Helical" evidence="1">
    <location>
        <begin position="17"/>
        <end position="38"/>
    </location>
</feature>
<evidence type="ECO:0000313" key="2">
    <source>
        <dbReference type="EMBL" id="SFV82219.1"/>
    </source>
</evidence>
<reference evidence="2" key="1">
    <citation type="submission" date="2016-10" db="EMBL/GenBank/DDBJ databases">
        <authorList>
            <person name="de Groot N.N."/>
        </authorList>
    </citation>
    <scope>NUCLEOTIDE SEQUENCE</scope>
</reference>
<keyword evidence="1" id="KW-0812">Transmembrane</keyword>
<accession>A0A1W1DLD7</accession>
<protein>
    <submittedName>
        <fullName evidence="2">Uncharacterized protein</fullName>
    </submittedName>
</protein>
<sequence length="45" mass="4941">MKAAMVFSGASAEAPRWATVMVLLLWSLVFKSVIVSIIQCNKPFV</sequence>
<keyword evidence="1" id="KW-0472">Membrane</keyword>
<dbReference type="EMBL" id="FPHV01000159">
    <property type="protein sequence ID" value="SFV82219.1"/>
    <property type="molecule type" value="Genomic_DNA"/>
</dbReference>
<gene>
    <name evidence="2" type="ORF">MNB_SUP05-6-335</name>
</gene>
<organism evidence="2">
    <name type="scientific">hydrothermal vent metagenome</name>
    <dbReference type="NCBI Taxonomy" id="652676"/>
    <lineage>
        <taxon>unclassified sequences</taxon>
        <taxon>metagenomes</taxon>
        <taxon>ecological metagenomes</taxon>
    </lineage>
</organism>
<keyword evidence="1" id="KW-1133">Transmembrane helix</keyword>
<proteinExistence type="predicted"/>